<accession>A0AAD4S0E9</accession>
<proteinExistence type="predicted"/>
<organism evidence="2 3">
    <name type="scientific">Papaver atlanticum</name>
    <dbReference type="NCBI Taxonomy" id="357466"/>
    <lineage>
        <taxon>Eukaryota</taxon>
        <taxon>Viridiplantae</taxon>
        <taxon>Streptophyta</taxon>
        <taxon>Embryophyta</taxon>
        <taxon>Tracheophyta</taxon>
        <taxon>Spermatophyta</taxon>
        <taxon>Magnoliopsida</taxon>
        <taxon>Ranunculales</taxon>
        <taxon>Papaveraceae</taxon>
        <taxon>Papaveroideae</taxon>
        <taxon>Papaver</taxon>
    </lineage>
</organism>
<evidence type="ECO:0000259" key="1">
    <source>
        <dbReference type="PROSITE" id="PS52045"/>
    </source>
</evidence>
<dbReference type="EMBL" id="JAJJMB010015994">
    <property type="protein sequence ID" value="KAI3850688.1"/>
    <property type="molecule type" value="Genomic_DNA"/>
</dbReference>
<dbReference type="AlphaFoldDB" id="A0AAD4S0E9"/>
<protein>
    <recommendedName>
        <fullName evidence="1">Neprosin PEP catalytic domain-containing protein</fullName>
    </recommendedName>
</protein>
<keyword evidence="3" id="KW-1185">Reference proteome</keyword>
<name>A0AAD4S0E9_9MAGN</name>
<comment type="caution">
    <text evidence="2">The sequence shown here is derived from an EMBL/GenBank/DDBJ whole genome shotgun (WGS) entry which is preliminary data.</text>
</comment>
<feature type="domain" description="Neprosin PEP catalytic" evidence="1">
    <location>
        <begin position="1"/>
        <end position="53"/>
    </location>
</feature>
<evidence type="ECO:0000313" key="3">
    <source>
        <dbReference type="Proteomes" id="UP001202328"/>
    </source>
</evidence>
<dbReference type="InterPro" id="IPR004314">
    <property type="entry name" value="Neprosin"/>
</dbReference>
<gene>
    <name evidence="2" type="ORF">MKW98_030748</name>
</gene>
<sequence>YVVIRVFGNVLGAQAKINLWNPVVETLLEISVSQIWVIAGEYDDHNSIEAGWE</sequence>
<reference evidence="2" key="1">
    <citation type="submission" date="2022-04" db="EMBL/GenBank/DDBJ databases">
        <title>A functionally conserved STORR gene fusion in Papaver species that diverged 16.8 million years ago.</title>
        <authorList>
            <person name="Catania T."/>
        </authorList>
    </citation>
    <scope>NUCLEOTIDE SEQUENCE</scope>
    <source>
        <strain evidence="2">S-188037</strain>
    </source>
</reference>
<feature type="non-terminal residue" evidence="2">
    <location>
        <position position="53"/>
    </location>
</feature>
<feature type="non-terminal residue" evidence="2">
    <location>
        <position position="1"/>
    </location>
</feature>
<evidence type="ECO:0000313" key="2">
    <source>
        <dbReference type="EMBL" id="KAI3850688.1"/>
    </source>
</evidence>
<dbReference type="Proteomes" id="UP001202328">
    <property type="component" value="Unassembled WGS sequence"/>
</dbReference>
<dbReference type="PROSITE" id="PS52045">
    <property type="entry name" value="NEPROSIN_PEP_CD"/>
    <property type="match status" value="1"/>
</dbReference>